<dbReference type="InterPro" id="IPR015330">
    <property type="entry name" value="DNA_primase/pol_bifunc_N"/>
</dbReference>
<name>A0A7Z0TNW0_9BRAD</name>
<dbReference type="InterPro" id="IPR045455">
    <property type="entry name" value="NrS-1_pol-like_helicase"/>
</dbReference>
<reference evidence="5" key="2">
    <citation type="submission" date="2020-06" db="EMBL/GenBank/DDBJ databases">
        <title>Whole Genome Sequence of Bradyrhizobium sp. Strain 323S2.</title>
        <authorList>
            <person name="Bromfield E.S.P."/>
        </authorList>
    </citation>
    <scope>NUCLEOTIDE SEQUENCE [LARGE SCALE GENOMIC DNA]</scope>
    <source>
        <strain evidence="5">323S2</strain>
    </source>
</reference>
<dbReference type="EMBL" id="CP088280">
    <property type="protein sequence ID" value="UGX92901.1"/>
    <property type="molecule type" value="Genomic_DNA"/>
</dbReference>
<dbReference type="SUPFAM" id="SSF52540">
    <property type="entry name" value="P-loop containing nucleoside triphosphate hydrolases"/>
    <property type="match status" value="1"/>
</dbReference>
<accession>A0A7Z0TNW0</accession>
<evidence type="ECO:0000256" key="3">
    <source>
        <dbReference type="ARBA" id="ARBA00022840"/>
    </source>
</evidence>
<dbReference type="PANTHER" id="PTHR35372:SF2">
    <property type="entry name" value="SF3 HELICASE DOMAIN-CONTAINING PROTEIN"/>
    <property type="match status" value="1"/>
</dbReference>
<dbReference type="Pfam" id="PF08706">
    <property type="entry name" value="D5_N"/>
    <property type="match status" value="1"/>
</dbReference>
<dbReference type="InterPro" id="IPR014820">
    <property type="entry name" value="PriCT_1"/>
</dbReference>
<dbReference type="NCBIfam" id="TIGR01613">
    <property type="entry name" value="primase_Cterm"/>
    <property type="match status" value="1"/>
</dbReference>
<dbReference type="InterPro" id="IPR051620">
    <property type="entry name" value="ORF904-like_C"/>
</dbReference>
<evidence type="ECO:0000313" key="6">
    <source>
        <dbReference type="EMBL" id="UGX92901.1"/>
    </source>
</evidence>
<evidence type="ECO:0000256" key="1">
    <source>
        <dbReference type="ARBA" id="ARBA00022741"/>
    </source>
</evidence>
<dbReference type="Proteomes" id="UP000564836">
    <property type="component" value="Chromosome"/>
</dbReference>
<dbReference type="Pfam" id="PF19263">
    <property type="entry name" value="DUF5906"/>
    <property type="match status" value="1"/>
</dbReference>
<dbReference type="GO" id="GO:0005524">
    <property type="term" value="F:ATP binding"/>
    <property type="evidence" value="ECO:0007669"/>
    <property type="project" value="UniProtKB-KW"/>
</dbReference>
<feature type="domain" description="SF3 helicase" evidence="4">
    <location>
        <begin position="430"/>
        <end position="584"/>
    </location>
</feature>
<evidence type="ECO:0000256" key="2">
    <source>
        <dbReference type="ARBA" id="ARBA00022801"/>
    </source>
</evidence>
<dbReference type="InterPro" id="IPR014818">
    <property type="entry name" value="Phage/plasmid_primase_P4_C"/>
</dbReference>
<proteinExistence type="predicted"/>
<dbReference type="SMART" id="SM00943">
    <property type="entry name" value="Prim-Pol"/>
    <property type="match status" value="1"/>
</dbReference>
<protein>
    <submittedName>
        <fullName evidence="5">Bifunctional DNA primase/polymerase</fullName>
    </submittedName>
    <submittedName>
        <fullName evidence="6">Phage/plasmid primase, P4 family</fullName>
    </submittedName>
</protein>
<dbReference type="PROSITE" id="PS51206">
    <property type="entry name" value="SF3_HELICASE_1"/>
    <property type="match status" value="1"/>
</dbReference>
<dbReference type="SMART" id="SM00942">
    <property type="entry name" value="PriCT_1"/>
    <property type="match status" value="1"/>
</dbReference>
<dbReference type="EMBL" id="JACBFH010000001">
    <property type="protein sequence ID" value="NYY91096.1"/>
    <property type="molecule type" value="Genomic_DNA"/>
</dbReference>
<dbReference type="InterPro" id="IPR027417">
    <property type="entry name" value="P-loop_NTPase"/>
</dbReference>
<dbReference type="Gene3D" id="3.40.50.300">
    <property type="entry name" value="P-loop containing nucleotide triphosphate hydrolases"/>
    <property type="match status" value="1"/>
</dbReference>
<keyword evidence="1" id="KW-0547">Nucleotide-binding</keyword>
<evidence type="ECO:0000259" key="4">
    <source>
        <dbReference type="PROSITE" id="PS51206"/>
    </source>
</evidence>
<dbReference type="PANTHER" id="PTHR35372">
    <property type="entry name" value="ATP BINDING PROTEIN-RELATED"/>
    <property type="match status" value="1"/>
</dbReference>
<dbReference type="InterPro" id="IPR006500">
    <property type="entry name" value="Helicase_put_C_phage/plasmid"/>
</dbReference>
<dbReference type="Pfam" id="PF09250">
    <property type="entry name" value="Prim-Pol"/>
    <property type="match status" value="1"/>
</dbReference>
<dbReference type="Pfam" id="PF08708">
    <property type="entry name" value="PriCT_1"/>
    <property type="match status" value="1"/>
</dbReference>
<reference evidence="6 7" key="1">
    <citation type="journal article" date="2017" name="Syst. Appl. Microbiol.">
        <title>Soybeans inoculated with root zone soils of Canadian native legumes harbour diverse and novel Bradyrhizobium spp. that possess agricultural potential.</title>
        <authorList>
            <person name="Bromfield E.S.P."/>
            <person name="Cloutier S."/>
            <person name="Tambong J.T."/>
            <person name="Tran Thi T.V."/>
        </authorList>
    </citation>
    <scope>NUCLEOTIDE SEQUENCE [LARGE SCALE GENOMIC DNA]</scope>
    <source>
        <strain evidence="6 7">323S2</strain>
    </source>
</reference>
<dbReference type="CDD" id="cd04859">
    <property type="entry name" value="Prim_Pol"/>
    <property type="match status" value="1"/>
</dbReference>
<organism evidence="5">
    <name type="scientific">Bradyrhizobium barranii subsp. barranii</name>
    <dbReference type="NCBI Taxonomy" id="2823807"/>
    <lineage>
        <taxon>Bacteria</taxon>
        <taxon>Pseudomonadati</taxon>
        <taxon>Pseudomonadota</taxon>
        <taxon>Alphaproteobacteria</taxon>
        <taxon>Hyphomicrobiales</taxon>
        <taxon>Nitrobacteraceae</taxon>
        <taxon>Bradyrhizobium</taxon>
        <taxon>Bradyrhizobium barranii</taxon>
    </lineage>
</organism>
<dbReference type="SUPFAM" id="SSF56747">
    <property type="entry name" value="Prim-pol domain"/>
    <property type="match status" value="1"/>
</dbReference>
<evidence type="ECO:0000313" key="7">
    <source>
        <dbReference type="Proteomes" id="UP000564836"/>
    </source>
</evidence>
<evidence type="ECO:0000313" key="5">
    <source>
        <dbReference type="EMBL" id="NYY91096.1"/>
    </source>
</evidence>
<dbReference type="GO" id="GO:0016787">
    <property type="term" value="F:hydrolase activity"/>
    <property type="evidence" value="ECO:0007669"/>
    <property type="project" value="UniProtKB-KW"/>
</dbReference>
<keyword evidence="2" id="KW-0378">Hydrolase</keyword>
<sequence>MSTEKVKGRAIRLKRRALHYASKGLHVFPVHSVRDGRCSCRDGVVCANPGKHPMTSNGFKDATTDSKTIKKWWIANPDANIGIATGRISNLVVVDVDGQDGKESLAELIKTYGRLPKTPKVKTGRGVHYYLRPGQKAVRNSIKRLGKGIDIRGDGAYVVAPGSLHQSGKLYEFRSGRDLDDIDIAKAPKWLMSALSNPERDNAEIKGKDDTDIGTRNNSLTAIAGKLRRSGLSEAALLAALRAENKNLVPPLGKEEVETIARSIAGYPVGKDQSDLAERVMKIVLDNEFGGGDHLIRCADERFWMYNGTHWEPAQESWLRGRTLAAIPAIPDRGGAATSAIIGQVATLLKASRAVNDDRLRFVGAPLPVINCLNGELWIDSDGNVELRKHQASSYLRHCLNVNYDASAKCPKYDKAVKEIFSRAQPTARGMARHWNEVVGYMIQHRREIGAVIILKGGGSNGKTVLMQTALKLLGDNLVSAQRIESLENQFALGNLLGKLLLLDDDVKAGIRLPDGQLKKISEAKTVTGEHKHGPQFNFTIRSLPVLLCNNVPSLADVSHGMRRRLMVIPFDRTFTEEEKDDELFPSIWKDEMSGVLNRAIKGLQRVLSRGMRFKPPKAVRAAAETWLAEANPLPAFVQECCAREPSASYLLADFYAAYIEWSQAKGYTRIQQSGSVARNLTSLGFSMKKRNRGQTILGLRAK</sequence>
<dbReference type="InterPro" id="IPR014015">
    <property type="entry name" value="Helicase_SF3_DNA-vir"/>
</dbReference>
<dbReference type="AlphaFoldDB" id="A0A7Z0TNW0"/>
<keyword evidence="3" id="KW-0067">ATP-binding</keyword>
<reference evidence="6 7" key="3">
    <citation type="journal article" date="2022" name="Int. J. Syst. Evol. Microbiol.">
        <title>Strains of Bradyrhizobium barranii sp. nov. associated with legumes native to Canada are symbionts of soybeans and belong to different subspecies (subsp. barranii subsp. nov. and subsp. apii subsp. nov.) and symbiovars (sv. glycinearum and sv. septentrionale).</title>
        <authorList>
            <person name="Bromfield E.S.P."/>
            <person name="Cloutier S."/>
            <person name="Wasai-Hara S."/>
            <person name="Minamisawa K."/>
        </authorList>
    </citation>
    <scope>NUCLEOTIDE SEQUENCE [LARGE SCALE GENOMIC DNA]</scope>
    <source>
        <strain evidence="6 7">323S2</strain>
    </source>
</reference>
<gene>
    <name evidence="6" type="ORF">G6321_00045960</name>
    <name evidence="5" type="ORF">G6321_22425</name>
</gene>